<accession>E7G7S6</accession>
<comment type="subcellular location">
    <subcellularLocation>
        <location evidence="1">Cell membrane</location>
        <topology evidence="1">Multi-pass membrane protein</topology>
    </subcellularLocation>
</comment>
<evidence type="ECO:0000256" key="4">
    <source>
        <dbReference type="ARBA" id="ARBA00022475"/>
    </source>
</evidence>
<dbReference type="PANTHER" id="PTHR34979">
    <property type="entry name" value="INNER MEMBRANE PROTEIN YGAZ"/>
    <property type="match status" value="1"/>
</dbReference>
<keyword evidence="5 8" id="KW-0812">Transmembrane</keyword>
<dbReference type="STRING" id="100884.GCA_000269565_00889"/>
<feature type="transmembrane region" description="Helical" evidence="8">
    <location>
        <begin position="125"/>
        <end position="144"/>
    </location>
</feature>
<dbReference type="EMBL" id="ADKX01000012">
    <property type="protein sequence ID" value="EFW05847.1"/>
    <property type="molecule type" value="Genomic_DNA"/>
</dbReference>
<dbReference type="PANTHER" id="PTHR34979:SF1">
    <property type="entry name" value="INNER MEMBRANE PROTEIN YGAZ"/>
    <property type="match status" value="1"/>
</dbReference>
<dbReference type="InterPro" id="IPR011606">
    <property type="entry name" value="Brnchd-chn_aa_trnsp_permease"/>
</dbReference>
<evidence type="ECO:0000256" key="2">
    <source>
        <dbReference type="ARBA" id="ARBA00010735"/>
    </source>
</evidence>
<feature type="transmembrane region" description="Helical" evidence="8">
    <location>
        <begin position="12"/>
        <end position="34"/>
    </location>
</feature>
<feature type="transmembrane region" description="Helical" evidence="8">
    <location>
        <begin position="181"/>
        <end position="200"/>
    </location>
</feature>
<evidence type="ECO:0000256" key="3">
    <source>
        <dbReference type="ARBA" id="ARBA00022448"/>
    </source>
</evidence>
<organism evidence="9 10">
    <name type="scientific">Coprobacillus cateniformis</name>
    <dbReference type="NCBI Taxonomy" id="100884"/>
    <lineage>
        <taxon>Bacteria</taxon>
        <taxon>Bacillati</taxon>
        <taxon>Bacillota</taxon>
        <taxon>Erysipelotrichia</taxon>
        <taxon>Erysipelotrichales</taxon>
        <taxon>Coprobacillaceae</taxon>
        <taxon>Coprobacillus</taxon>
    </lineage>
</organism>
<evidence type="ECO:0000256" key="5">
    <source>
        <dbReference type="ARBA" id="ARBA00022692"/>
    </source>
</evidence>
<comment type="caution">
    <text evidence="9">The sequence shown here is derived from an EMBL/GenBank/DDBJ whole genome shotgun (WGS) entry which is preliminary data.</text>
</comment>
<dbReference type="GO" id="GO:1903785">
    <property type="term" value="P:L-valine transmembrane transport"/>
    <property type="evidence" value="ECO:0007669"/>
    <property type="project" value="TreeGrafter"/>
</dbReference>
<keyword evidence="10" id="KW-1185">Reference proteome</keyword>
<comment type="similarity">
    <text evidence="2">Belongs to the AzlC family.</text>
</comment>
<evidence type="ECO:0000313" key="10">
    <source>
        <dbReference type="Proteomes" id="UP000003157"/>
    </source>
</evidence>
<protein>
    <submittedName>
        <fullName evidence="9">AzlC family protein</fullName>
    </submittedName>
</protein>
<dbReference type="HOGENOM" id="CLU_065777_3_2_9"/>
<feature type="transmembrane region" description="Helical" evidence="8">
    <location>
        <begin position="54"/>
        <end position="75"/>
    </location>
</feature>
<dbReference type="GO" id="GO:0005886">
    <property type="term" value="C:plasma membrane"/>
    <property type="evidence" value="ECO:0007669"/>
    <property type="project" value="UniProtKB-SubCell"/>
</dbReference>
<dbReference type="AlphaFoldDB" id="E7G7S6"/>
<evidence type="ECO:0000256" key="7">
    <source>
        <dbReference type="ARBA" id="ARBA00023136"/>
    </source>
</evidence>
<keyword evidence="7 8" id="KW-0472">Membrane</keyword>
<name>E7G7S6_9FIRM</name>
<keyword evidence="4" id="KW-1003">Cell membrane</keyword>
<sequence>MEEFLCGCKKGIPIALGYFPVSFSFGVLVVSSGLPLGLATLISMTNLTSSGQFAGVSLMLTNASYIEMALTLLMINARYFLMSLSLSQKIDQKMSTLQRMIISFGITDETFSLASLQHGNLTFRFMSGFILLPIIGWTCGAFAGEVLMNFLPVALQNAMGIALYGMFLAIIVPPATKSRKILEVVFISAVMSVIFFYGQMFDHLSSGFKLIIATLSGAIYGAWRYPLEEDSV</sequence>
<proteinExistence type="inferred from homology"/>
<feature type="transmembrane region" description="Helical" evidence="8">
    <location>
        <begin position="150"/>
        <end position="172"/>
    </location>
</feature>
<evidence type="ECO:0000256" key="8">
    <source>
        <dbReference type="SAM" id="Phobius"/>
    </source>
</evidence>
<evidence type="ECO:0000313" key="9">
    <source>
        <dbReference type="EMBL" id="EFW05847.1"/>
    </source>
</evidence>
<gene>
    <name evidence="9" type="ORF">HMPREF9488_00814</name>
</gene>
<dbReference type="OrthoDB" id="3177005at2"/>
<evidence type="ECO:0000256" key="6">
    <source>
        <dbReference type="ARBA" id="ARBA00022989"/>
    </source>
</evidence>
<evidence type="ECO:0000256" key="1">
    <source>
        <dbReference type="ARBA" id="ARBA00004651"/>
    </source>
</evidence>
<dbReference type="eggNOG" id="COG1296">
    <property type="taxonomic scope" value="Bacteria"/>
</dbReference>
<reference evidence="9 10" key="1">
    <citation type="submission" date="2010-12" db="EMBL/GenBank/DDBJ databases">
        <title>The Genome Sequence of Coprobacillus sp. strain 29_1.</title>
        <authorList>
            <consortium name="The Broad Institute Genome Sequencing Platform"/>
            <person name="Earl A."/>
            <person name="Ward D."/>
            <person name="Feldgarden M."/>
            <person name="Gevers D."/>
            <person name="Daigneault M."/>
            <person name="Sibley C.D."/>
            <person name="White A."/>
            <person name="Strauss J."/>
            <person name="Allen-Vercoe E."/>
            <person name="Young S.K."/>
            <person name="Zeng Q."/>
            <person name="Gargeya S."/>
            <person name="Fitzgerald M."/>
            <person name="Haas B."/>
            <person name="Abouelleil A."/>
            <person name="Alvarado L."/>
            <person name="Arachchi H.M."/>
            <person name="Berlin A."/>
            <person name="Brown A."/>
            <person name="Chapman S.B."/>
            <person name="Chen Z."/>
            <person name="Dunbar C."/>
            <person name="Freedman E."/>
            <person name="Gearin G."/>
            <person name="Gellesch M."/>
            <person name="Goldberg J."/>
            <person name="Griggs A."/>
            <person name="Gujja S."/>
            <person name="Heilman E."/>
            <person name="Heiman D."/>
            <person name="Howarth C."/>
            <person name="Larson L."/>
            <person name="Lui A."/>
            <person name="MacDonald P.J.P."/>
            <person name="Mehta T."/>
            <person name="Montmayeur A."/>
            <person name="Murphy C."/>
            <person name="Neiman D."/>
            <person name="Pearson M."/>
            <person name="Priest M."/>
            <person name="Roberts A."/>
            <person name="Saif S."/>
            <person name="Shea T."/>
            <person name="Shenoy N."/>
            <person name="Sisk P."/>
            <person name="Stolte C."/>
            <person name="Sykes S."/>
            <person name="White J."/>
            <person name="Yandava C."/>
            <person name="Nusbaum C."/>
            <person name="Birren B."/>
        </authorList>
    </citation>
    <scope>NUCLEOTIDE SEQUENCE [LARGE SCALE GENOMIC DNA]</scope>
    <source>
        <strain evidence="9 10">29_1</strain>
    </source>
</reference>
<dbReference type="RefSeq" id="WP_008787930.1">
    <property type="nucleotide sequence ID" value="NZ_AKCB01000001.1"/>
</dbReference>
<dbReference type="GeneID" id="78228775"/>
<keyword evidence="3" id="KW-0813">Transport</keyword>
<dbReference type="Pfam" id="PF03591">
    <property type="entry name" value="AzlC"/>
    <property type="match status" value="1"/>
</dbReference>
<keyword evidence="6 8" id="KW-1133">Transmembrane helix</keyword>
<dbReference type="Proteomes" id="UP000003157">
    <property type="component" value="Unassembled WGS sequence"/>
</dbReference>